<name>A0A3S1D3R3_9BACT</name>
<sequence length="161" mass="18136">MEIFVRKATIADLEVLLAFEQGIVAAERPYDSTLKEGNIHYYDIAEMIAAEDTEVAVAVAGEEIIGSGYARLENAKHYRKHLQHAYLGFMFVRPEFRGRGVNTLILAALKEWAYLKGVTELCLDVYHNNEAAVKAYLKAGFKPSLLEMRLSLNDDPTWLAQ</sequence>
<dbReference type="PANTHER" id="PTHR43877:SF2">
    <property type="entry name" value="AMINOALKYLPHOSPHONATE N-ACETYLTRANSFERASE-RELATED"/>
    <property type="match status" value="1"/>
</dbReference>
<dbReference type="InterPro" id="IPR016181">
    <property type="entry name" value="Acyl_CoA_acyltransferase"/>
</dbReference>
<keyword evidence="4" id="KW-1185">Reference proteome</keyword>
<evidence type="ECO:0000313" key="4">
    <source>
        <dbReference type="Proteomes" id="UP000281028"/>
    </source>
</evidence>
<reference evidence="3" key="1">
    <citation type="submission" date="2020-05" db="EMBL/GenBank/DDBJ databases">
        <title>Chitinophaga laudate sp. nov., isolated from a tropical peat swamp.</title>
        <authorList>
            <person name="Goh C.B.S."/>
            <person name="Lee M.S."/>
            <person name="Parimannan S."/>
            <person name="Pasbakhsh P."/>
            <person name="Yule C.M."/>
            <person name="Rajandas H."/>
            <person name="Loke S."/>
            <person name="Croft L."/>
            <person name="Tan J.B.L."/>
        </authorList>
    </citation>
    <scope>NUCLEOTIDE SEQUENCE</scope>
    <source>
        <strain evidence="3">Mgbs1</strain>
    </source>
</reference>
<dbReference type="InterPro" id="IPR050832">
    <property type="entry name" value="Bact_Acetyltransf"/>
</dbReference>
<proteinExistence type="predicted"/>
<dbReference type="Proteomes" id="UP000281028">
    <property type="component" value="Unassembled WGS sequence"/>
</dbReference>
<dbReference type="EMBL" id="RIAR02000001">
    <property type="protein sequence ID" value="NSL87750.1"/>
    <property type="molecule type" value="Genomic_DNA"/>
</dbReference>
<dbReference type="PROSITE" id="PS51186">
    <property type="entry name" value="GNAT"/>
    <property type="match status" value="1"/>
</dbReference>
<dbReference type="InterPro" id="IPR000182">
    <property type="entry name" value="GNAT_dom"/>
</dbReference>
<dbReference type="OrthoDB" id="1450704at2"/>
<dbReference type="SUPFAM" id="SSF55729">
    <property type="entry name" value="Acyl-CoA N-acyltransferases (Nat)"/>
    <property type="match status" value="1"/>
</dbReference>
<dbReference type="PANTHER" id="PTHR43877">
    <property type="entry name" value="AMINOALKYLPHOSPHONATE N-ACETYLTRANSFERASE-RELATED-RELATED"/>
    <property type="match status" value="1"/>
</dbReference>
<dbReference type="AlphaFoldDB" id="A0A3S1D3R3"/>
<dbReference type="CDD" id="cd04301">
    <property type="entry name" value="NAT_SF"/>
    <property type="match status" value="1"/>
</dbReference>
<dbReference type="RefSeq" id="WP_127036750.1">
    <property type="nucleotide sequence ID" value="NZ_JAABOK010000009.1"/>
</dbReference>
<keyword evidence="2" id="KW-0012">Acyltransferase</keyword>
<evidence type="ECO:0000256" key="2">
    <source>
        <dbReference type="ARBA" id="ARBA00023315"/>
    </source>
</evidence>
<comment type="caution">
    <text evidence="3">The sequence shown here is derived from an EMBL/GenBank/DDBJ whole genome shotgun (WGS) entry which is preliminary data.</text>
</comment>
<organism evidence="3 4">
    <name type="scientific">Chitinophaga solisilvae</name>
    <dbReference type="NCBI Taxonomy" id="1233460"/>
    <lineage>
        <taxon>Bacteria</taxon>
        <taxon>Pseudomonadati</taxon>
        <taxon>Bacteroidota</taxon>
        <taxon>Chitinophagia</taxon>
        <taxon>Chitinophagales</taxon>
        <taxon>Chitinophagaceae</taxon>
        <taxon>Chitinophaga</taxon>
    </lineage>
</organism>
<gene>
    <name evidence="3" type="ORF">ECE50_012955</name>
</gene>
<dbReference type="Gene3D" id="3.40.630.30">
    <property type="match status" value="1"/>
</dbReference>
<accession>A0A3S1D3R3</accession>
<dbReference type="GO" id="GO:0016747">
    <property type="term" value="F:acyltransferase activity, transferring groups other than amino-acyl groups"/>
    <property type="evidence" value="ECO:0007669"/>
    <property type="project" value="InterPro"/>
</dbReference>
<keyword evidence="1" id="KW-0808">Transferase</keyword>
<dbReference type="Pfam" id="PF00583">
    <property type="entry name" value="Acetyltransf_1"/>
    <property type="match status" value="1"/>
</dbReference>
<evidence type="ECO:0000256" key="1">
    <source>
        <dbReference type="ARBA" id="ARBA00022679"/>
    </source>
</evidence>
<protein>
    <submittedName>
        <fullName evidence="3">GNAT family N-acetyltransferase</fullName>
    </submittedName>
</protein>
<evidence type="ECO:0000313" key="3">
    <source>
        <dbReference type="EMBL" id="NSL87750.1"/>
    </source>
</evidence>